<dbReference type="eggNOG" id="COG0665">
    <property type="taxonomic scope" value="Bacteria"/>
</dbReference>
<dbReference type="InterPro" id="IPR036188">
    <property type="entry name" value="FAD/NAD-bd_sf"/>
</dbReference>
<dbReference type="EMBL" id="AQQX01000001">
    <property type="protein sequence ID" value="KGM50368.1"/>
    <property type="molecule type" value="Genomic_DNA"/>
</dbReference>
<evidence type="ECO:0000256" key="2">
    <source>
        <dbReference type="ARBA" id="ARBA00022630"/>
    </source>
</evidence>
<evidence type="ECO:0000313" key="6">
    <source>
        <dbReference type="EMBL" id="KGM50368.1"/>
    </source>
</evidence>
<comment type="caution">
    <text evidence="6">The sequence shown here is derived from an EMBL/GenBank/DDBJ whole genome shotgun (WGS) entry which is preliminary data.</text>
</comment>
<dbReference type="InterPro" id="IPR006076">
    <property type="entry name" value="FAD-dep_OxRdtase"/>
</dbReference>
<keyword evidence="4" id="KW-0560">Oxidoreductase</keyword>
<evidence type="ECO:0000256" key="1">
    <source>
        <dbReference type="ARBA" id="ARBA00001974"/>
    </source>
</evidence>
<sequence>MKFAVIGAGLIGSAAARHLARDGHDVTLIGPGEPVDKTTHTGVFASHYDEGRITRGLDPSPFWSRASRAAISRYAEIEAASGIGFYSEVGCLMAGPADGSQFANMSAVATRDAIPCEGYEGVELAERFPYFTFPDGTVALHEATGAGHISPRRLAQAQTLAATRAGAKHVAQEVIGLEETAHGVTLRTETEALAFDRVLLATGGFSQLLIGDQLPLEVYARTVALFEISEAEAERLHRMPSLIYLHPSGENPYLLPPIRYPDGKMYLKMGGDPEDVVLRGRAELTEWFQSPGTPGVGAAIEALIRDRMPELQIEAVSTMSCVTTYTPNELPHLKSLSDRVFTAIGGCGRAAKNSDELGRLGALILTGEALPDWAQDAA</sequence>
<evidence type="ECO:0000259" key="5">
    <source>
        <dbReference type="Pfam" id="PF01266"/>
    </source>
</evidence>
<dbReference type="SUPFAM" id="SSF51905">
    <property type="entry name" value="FAD/NAD(P)-binding domain"/>
    <property type="match status" value="1"/>
</dbReference>
<gene>
    <name evidence="6" type="ORF">ATO9_02425</name>
</gene>
<dbReference type="STRING" id="1461694.ATO9_02425"/>
<dbReference type="Proteomes" id="UP000030004">
    <property type="component" value="Unassembled WGS sequence"/>
</dbReference>
<feature type="domain" description="FAD dependent oxidoreductase" evidence="5">
    <location>
        <begin position="3"/>
        <end position="360"/>
    </location>
</feature>
<dbReference type="GO" id="GO:0050660">
    <property type="term" value="F:flavin adenine dinucleotide binding"/>
    <property type="evidence" value="ECO:0007669"/>
    <property type="project" value="InterPro"/>
</dbReference>
<dbReference type="AlphaFoldDB" id="A0A0A0EJT0"/>
<name>A0A0A0EJT0_9RHOB</name>
<dbReference type="Gene3D" id="3.30.9.10">
    <property type="entry name" value="D-Amino Acid Oxidase, subunit A, domain 2"/>
    <property type="match status" value="1"/>
</dbReference>
<dbReference type="PANTHER" id="PTHR10961:SF10">
    <property type="entry name" value="FAD DEPENDENT OXIDOREDUCTASE DOMAIN-CONTAINING PROTEIN"/>
    <property type="match status" value="1"/>
</dbReference>
<protein>
    <submittedName>
        <fullName evidence="6">N-methyl-l-tryptophan oxidase</fullName>
    </submittedName>
</protein>
<organism evidence="6 7">
    <name type="scientific">Pseudooceanicola atlanticus</name>
    <dbReference type="NCBI Taxonomy" id="1461694"/>
    <lineage>
        <taxon>Bacteria</taxon>
        <taxon>Pseudomonadati</taxon>
        <taxon>Pseudomonadota</taxon>
        <taxon>Alphaproteobacteria</taxon>
        <taxon>Rhodobacterales</taxon>
        <taxon>Paracoccaceae</taxon>
        <taxon>Pseudooceanicola</taxon>
    </lineage>
</organism>
<dbReference type="InterPro" id="IPR045170">
    <property type="entry name" value="MTOX"/>
</dbReference>
<keyword evidence="2" id="KW-0285">Flavoprotein</keyword>
<dbReference type="Gene3D" id="3.50.50.60">
    <property type="entry name" value="FAD/NAD(P)-binding domain"/>
    <property type="match status" value="1"/>
</dbReference>
<dbReference type="OrthoDB" id="9806257at2"/>
<dbReference type="PANTHER" id="PTHR10961">
    <property type="entry name" value="PEROXISOMAL SARCOSINE OXIDASE"/>
    <property type="match status" value="1"/>
</dbReference>
<dbReference type="RefSeq" id="WP_043744525.1">
    <property type="nucleotide sequence ID" value="NZ_AQQX01000001.1"/>
</dbReference>
<keyword evidence="7" id="KW-1185">Reference proteome</keyword>
<dbReference type="Pfam" id="PF01266">
    <property type="entry name" value="DAO"/>
    <property type="match status" value="1"/>
</dbReference>
<evidence type="ECO:0000256" key="3">
    <source>
        <dbReference type="ARBA" id="ARBA00022827"/>
    </source>
</evidence>
<proteinExistence type="predicted"/>
<reference evidence="6 7" key="1">
    <citation type="journal article" date="2015" name="Antonie Van Leeuwenhoek">
        <title>Pseudooceanicola atlanticus gen. nov. sp. nov., isolated from surface seawater of the Atlantic Ocean and reclassification of Oceanicola batsensis, Oceanicola marinus, Oceanicola nitratireducens, Oceanicola nanhaiensis, Oceanicola antarcticus and Oceanicola flagellatus, as Pseudooceanicola batsensis comb. nov., Pseudooceanicola marinus comb. nov., Pseudooceanicola nitratireducens comb. nov., Pseudooceanicola nanhaiensis comb. nov., Pseudooceanicola antarcticus comb. nov., and Pseudooceanicola flagellatus comb. nov.</title>
        <authorList>
            <person name="Lai Q."/>
            <person name="Li G."/>
            <person name="Liu X."/>
            <person name="Du Y."/>
            <person name="Sun F."/>
            <person name="Shao Z."/>
        </authorList>
    </citation>
    <scope>NUCLEOTIDE SEQUENCE [LARGE SCALE GENOMIC DNA]</scope>
    <source>
        <strain evidence="6 7">22II-s11g</strain>
    </source>
</reference>
<comment type="cofactor">
    <cofactor evidence="1">
        <name>FAD</name>
        <dbReference type="ChEBI" id="CHEBI:57692"/>
    </cofactor>
</comment>
<accession>A0A0A0EJT0</accession>
<evidence type="ECO:0000256" key="4">
    <source>
        <dbReference type="ARBA" id="ARBA00023002"/>
    </source>
</evidence>
<evidence type="ECO:0000313" key="7">
    <source>
        <dbReference type="Proteomes" id="UP000030004"/>
    </source>
</evidence>
<dbReference type="SUPFAM" id="SSF54373">
    <property type="entry name" value="FAD-linked reductases, C-terminal domain"/>
    <property type="match status" value="1"/>
</dbReference>
<dbReference type="GO" id="GO:0008115">
    <property type="term" value="F:sarcosine oxidase activity"/>
    <property type="evidence" value="ECO:0007669"/>
    <property type="project" value="TreeGrafter"/>
</dbReference>
<keyword evidence="3" id="KW-0274">FAD</keyword>